<evidence type="ECO:0000256" key="4">
    <source>
        <dbReference type="ARBA" id="ARBA00022679"/>
    </source>
</evidence>
<evidence type="ECO:0000313" key="9">
    <source>
        <dbReference type="Proteomes" id="UP001580430"/>
    </source>
</evidence>
<proteinExistence type="predicted"/>
<keyword evidence="5" id="KW-0598">Phosphotransferase system</keyword>
<accession>A0ABV5C304</accession>
<organism evidence="8 9">
    <name type="scientific">Paenibacillus medicaginis</name>
    <dbReference type="NCBI Taxonomy" id="1470560"/>
    <lineage>
        <taxon>Bacteria</taxon>
        <taxon>Bacillati</taxon>
        <taxon>Bacillota</taxon>
        <taxon>Bacilli</taxon>
        <taxon>Bacillales</taxon>
        <taxon>Paenibacillaceae</taxon>
        <taxon>Paenibacillus</taxon>
    </lineage>
</organism>
<keyword evidence="6" id="KW-0418">Kinase</keyword>
<dbReference type="Pfam" id="PF00358">
    <property type="entry name" value="PTS_EIIA_1"/>
    <property type="match status" value="1"/>
</dbReference>
<dbReference type="PANTHER" id="PTHR45008">
    <property type="entry name" value="PTS SYSTEM GLUCOSE-SPECIFIC EIIA COMPONENT"/>
    <property type="match status" value="1"/>
</dbReference>
<dbReference type="PANTHER" id="PTHR45008:SF1">
    <property type="entry name" value="PTS SYSTEM GLUCOSE-SPECIFIC EIIA COMPONENT"/>
    <property type="match status" value="1"/>
</dbReference>
<comment type="subcellular location">
    <subcellularLocation>
        <location evidence="1">Cytoplasm</location>
    </subcellularLocation>
</comment>
<protein>
    <submittedName>
        <fullName evidence="8">PTS glucose transporter subunit IIA</fullName>
    </submittedName>
</protein>
<evidence type="ECO:0000313" key="8">
    <source>
        <dbReference type="EMBL" id="MFB5761903.1"/>
    </source>
</evidence>
<dbReference type="InterPro" id="IPR001127">
    <property type="entry name" value="PTS_EIIA_1_perm"/>
</dbReference>
<evidence type="ECO:0000256" key="3">
    <source>
        <dbReference type="ARBA" id="ARBA00022597"/>
    </source>
</evidence>
<evidence type="ECO:0000256" key="6">
    <source>
        <dbReference type="ARBA" id="ARBA00022777"/>
    </source>
</evidence>
<dbReference type="NCBIfam" id="TIGR00830">
    <property type="entry name" value="PTBA"/>
    <property type="match status" value="1"/>
</dbReference>
<keyword evidence="3 8" id="KW-0762">Sugar transport</keyword>
<evidence type="ECO:0000256" key="5">
    <source>
        <dbReference type="ARBA" id="ARBA00022683"/>
    </source>
</evidence>
<dbReference type="EMBL" id="JBHIRY010000015">
    <property type="protein sequence ID" value="MFB5761903.1"/>
    <property type="molecule type" value="Genomic_DNA"/>
</dbReference>
<gene>
    <name evidence="8" type="ORF">ACE5LO_16050</name>
</gene>
<reference evidence="8 9" key="1">
    <citation type="submission" date="2024-09" db="EMBL/GenBank/DDBJ databases">
        <title>Paenibacillus zeirhizospherea sp. nov., isolated from surface of the maize (Zea mays) roots in a horticulture field, Hungary.</title>
        <authorList>
            <person name="Marton D."/>
            <person name="Farkas M."/>
            <person name="Bedics A."/>
            <person name="Toth E."/>
            <person name="Tancsics A."/>
            <person name="Boka K."/>
            <person name="Marati G."/>
            <person name="Kriszt B."/>
            <person name="Cserhati M."/>
        </authorList>
    </citation>
    <scope>NUCLEOTIDE SEQUENCE [LARGE SCALE GENOMIC DNA]</scope>
    <source>
        <strain evidence="8 9">JCM 18446</strain>
    </source>
</reference>
<dbReference type="Proteomes" id="UP001580430">
    <property type="component" value="Unassembled WGS sequence"/>
</dbReference>
<dbReference type="InterPro" id="IPR011055">
    <property type="entry name" value="Dup_hybrid_motif"/>
</dbReference>
<dbReference type="SUPFAM" id="SSF51261">
    <property type="entry name" value="Duplicated hybrid motif"/>
    <property type="match status" value="1"/>
</dbReference>
<sequence length="167" mass="18299">MFGFGRKKKSEEVQILEVSSPVSGQFVPLAEVEDEAFSSKAMGEGFAILPDTGRVVAPFDGTIAHIMEKSKHAIIIQHKTTDTQLLIHVGMNTVSLKGDGFQAHVGTGDKVKKGQLLLEFDMDKIRQAGFSVVTPVIVPDGQDQIRLVEVDSSVRKPSEDMVLRVYF</sequence>
<comment type="caution">
    <text evidence="8">The sequence shown here is derived from an EMBL/GenBank/DDBJ whole genome shotgun (WGS) entry which is preliminary data.</text>
</comment>
<name>A0ABV5C304_9BACL</name>
<dbReference type="RefSeq" id="WP_375521023.1">
    <property type="nucleotide sequence ID" value="NZ_JBHIRY010000015.1"/>
</dbReference>
<dbReference type="PROSITE" id="PS51093">
    <property type="entry name" value="PTS_EIIA_TYPE_1"/>
    <property type="match status" value="1"/>
</dbReference>
<feature type="domain" description="PTS EIIA type-1" evidence="7">
    <location>
        <begin position="34"/>
        <end position="140"/>
    </location>
</feature>
<keyword evidence="4" id="KW-0808">Transferase</keyword>
<dbReference type="InterPro" id="IPR050890">
    <property type="entry name" value="PTS_EIIA_component"/>
</dbReference>
<keyword evidence="9" id="KW-1185">Reference proteome</keyword>
<evidence type="ECO:0000256" key="1">
    <source>
        <dbReference type="ARBA" id="ARBA00004496"/>
    </source>
</evidence>
<keyword evidence="2" id="KW-0813">Transport</keyword>
<evidence type="ECO:0000259" key="7">
    <source>
        <dbReference type="PROSITE" id="PS51093"/>
    </source>
</evidence>
<dbReference type="Gene3D" id="2.70.70.10">
    <property type="entry name" value="Glucose Permease (Domain IIA)"/>
    <property type="match status" value="1"/>
</dbReference>
<evidence type="ECO:0000256" key="2">
    <source>
        <dbReference type="ARBA" id="ARBA00022448"/>
    </source>
</evidence>